<dbReference type="GO" id="GO:0003677">
    <property type="term" value="F:DNA binding"/>
    <property type="evidence" value="ECO:0007669"/>
    <property type="project" value="UniProtKB-UniRule"/>
</dbReference>
<reference evidence="15" key="2">
    <citation type="journal article" date="2021" name="PeerJ">
        <title>Extensive microbial diversity within the chicken gut microbiome revealed by metagenomics and culture.</title>
        <authorList>
            <person name="Gilroy R."/>
            <person name="Ravi A."/>
            <person name="Getino M."/>
            <person name="Pursley I."/>
            <person name="Horton D.L."/>
            <person name="Alikhan N.F."/>
            <person name="Baker D."/>
            <person name="Gharbi K."/>
            <person name="Hall N."/>
            <person name="Watson M."/>
            <person name="Adriaenssens E.M."/>
            <person name="Foster-Nyarko E."/>
            <person name="Jarju S."/>
            <person name="Secka A."/>
            <person name="Antonio M."/>
            <person name="Oren A."/>
            <person name="Chaudhuri R.R."/>
            <person name="La Ragione R."/>
            <person name="Hildebrand F."/>
            <person name="Pallen M.J."/>
        </authorList>
    </citation>
    <scope>NUCLEOTIDE SEQUENCE</scope>
    <source>
        <strain evidence="15">21143</strain>
    </source>
</reference>
<comment type="function">
    <text evidence="12">Initiates the restart of stalled replication forks, which reloads the replicative helicase on sites other than the origin of replication. Recognizes and binds to abandoned replication forks and remodels them to uncover a helicase loading site. Promotes assembly of the primosome at these replication forks.</text>
</comment>
<dbReference type="GO" id="GO:0005524">
    <property type="term" value="F:ATP binding"/>
    <property type="evidence" value="ECO:0007669"/>
    <property type="project" value="UniProtKB-UniRule"/>
</dbReference>
<reference evidence="15" key="1">
    <citation type="submission" date="2020-10" db="EMBL/GenBank/DDBJ databases">
        <authorList>
            <person name="Gilroy R."/>
        </authorList>
    </citation>
    <scope>NUCLEOTIDE SEQUENCE</scope>
    <source>
        <strain evidence="15">21143</strain>
    </source>
</reference>
<keyword evidence="7 12" id="KW-0862">Zinc</keyword>
<comment type="similarity">
    <text evidence="12">Belongs to the helicase family. PriA subfamily.</text>
</comment>
<dbReference type="InterPro" id="IPR005259">
    <property type="entry name" value="PriA"/>
</dbReference>
<dbReference type="PROSITE" id="PS51192">
    <property type="entry name" value="HELICASE_ATP_BIND_1"/>
    <property type="match status" value="1"/>
</dbReference>
<dbReference type="InterPro" id="IPR041236">
    <property type="entry name" value="PriA_C"/>
</dbReference>
<feature type="domain" description="Helicase C-terminal" evidence="14">
    <location>
        <begin position="566"/>
        <end position="721"/>
    </location>
</feature>
<evidence type="ECO:0000259" key="14">
    <source>
        <dbReference type="PROSITE" id="PS51194"/>
    </source>
</evidence>
<keyword evidence="1 12" id="KW-0639">Primosome</keyword>
<evidence type="ECO:0000256" key="7">
    <source>
        <dbReference type="ARBA" id="ARBA00022833"/>
    </source>
</evidence>
<proteinExistence type="inferred from homology"/>
<feature type="binding site" evidence="12">
    <location>
        <position position="558"/>
    </location>
    <ligand>
        <name>Zn(2+)</name>
        <dbReference type="ChEBI" id="CHEBI:29105"/>
        <label>2</label>
    </ligand>
</feature>
<dbReference type="GO" id="GO:0006270">
    <property type="term" value="P:DNA replication initiation"/>
    <property type="evidence" value="ECO:0007669"/>
    <property type="project" value="TreeGrafter"/>
</dbReference>
<dbReference type="SUPFAM" id="SSF52540">
    <property type="entry name" value="P-loop containing nucleoside triphosphate hydrolases"/>
    <property type="match status" value="1"/>
</dbReference>
<dbReference type="GO" id="GO:0006302">
    <property type="term" value="P:double-strand break repair"/>
    <property type="evidence" value="ECO:0007669"/>
    <property type="project" value="InterPro"/>
</dbReference>
<dbReference type="Gene3D" id="3.40.1440.60">
    <property type="entry name" value="PriA, 3(prime) DNA-binding domain"/>
    <property type="match status" value="1"/>
</dbReference>
<comment type="catalytic activity">
    <reaction evidence="11 12">
        <text>ATP + H2O = ADP + phosphate + H(+)</text>
        <dbReference type="Rhea" id="RHEA:13065"/>
        <dbReference type="ChEBI" id="CHEBI:15377"/>
        <dbReference type="ChEBI" id="CHEBI:15378"/>
        <dbReference type="ChEBI" id="CHEBI:30616"/>
        <dbReference type="ChEBI" id="CHEBI:43474"/>
        <dbReference type="ChEBI" id="CHEBI:456216"/>
        <dbReference type="EC" id="5.6.2.4"/>
    </reaction>
</comment>
<evidence type="ECO:0000259" key="13">
    <source>
        <dbReference type="PROSITE" id="PS51192"/>
    </source>
</evidence>
<dbReference type="EC" id="5.6.2.4" evidence="12"/>
<dbReference type="InterPro" id="IPR014001">
    <property type="entry name" value="Helicase_ATP-bd"/>
</dbReference>
<dbReference type="FunFam" id="3.40.1440.60:FF:000001">
    <property type="entry name" value="Primosomal protein N"/>
    <property type="match status" value="1"/>
</dbReference>
<comment type="caution">
    <text evidence="15">The sequence shown here is derived from an EMBL/GenBank/DDBJ whole genome shotgun (WGS) entry which is preliminary data.</text>
</comment>
<dbReference type="InterPro" id="IPR001650">
    <property type="entry name" value="Helicase_C-like"/>
</dbReference>
<evidence type="ECO:0000256" key="6">
    <source>
        <dbReference type="ARBA" id="ARBA00022806"/>
    </source>
</evidence>
<dbReference type="EMBL" id="DVKT01000001">
    <property type="protein sequence ID" value="HIT38416.1"/>
    <property type="molecule type" value="Genomic_DNA"/>
</dbReference>
<dbReference type="GO" id="GO:0008270">
    <property type="term" value="F:zinc ion binding"/>
    <property type="evidence" value="ECO:0007669"/>
    <property type="project" value="UniProtKB-UniRule"/>
</dbReference>
<keyword evidence="5 12" id="KW-0378">Hydrolase</keyword>
<comment type="catalytic activity">
    <reaction evidence="12">
        <text>Couples ATP hydrolysis with the unwinding of duplex DNA by translocating in the 3'-5' direction.</text>
        <dbReference type="EC" id="5.6.2.4"/>
    </reaction>
</comment>
<accession>A0A9D1GCS8</accession>
<dbReference type="PANTHER" id="PTHR30580:SF0">
    <property type="entry name" value="PRIMOSOMAL PROTEIN N"/>
    <property type="match status" value="1"/>
</dbReference>
<dbReference type="InterPro" id="IPR042115">
    <property type="entry name" value="PriA_3primeBD_sf"/>
</dbReference>
<dbReference type="FunFam" id="3.40.50.300:FF:000489">
    <property type="entry name" value="Primosome assembly protein PriA"/>
    <property type="match status" value="1"/>
</dbReference>
<dbReference type="SMART" id="SM00487">
    <property type="entry name" value="DEXDc"/>
    <property type="match status" value="1"/>
</dbReference>
<dbReference type="InterPro" id="IPR041222">
    <property type="entry name" value="PriA_3primeBD"/>
</dbReference>
<evidence type="ECO:0000256" key="2">
    <source>
        <dbReference type="ARBA" id="ARBA00022705"/>
    </source>
</evidence>
<evidence type="ECO:0000256" key="9">
    <source>
        <dbReference type="ARBA" id="ARBA00023125"/>
    </source>
</evidence>
<dbReference type="PROSITE" id="PS51194">
    <property type="entry name" value="HELICASE_CTER"/>
    <property type="match status" value="1"/>
</dbReference>
<evidence type="ECO:0000256" key="4">
    <source>
        <dbReference type="ARBA" id="ARBA00022741"/>
    </source>
</evidence>
<feature type="binding site" evidence="12">
    <location>
        <position position="561"/>
    </location>
    <ligand>
        <name>Zn(2+)</name>
        <dbReference type="ChEBI" id="CHEBI:29105"/>
        <label>2</label>
    </ligand>
</feature>
<keyword evidence="4 12" id="KW-0547">Nucleotide-binding</keyword>
<feature type="binding site" evidence="12">
    <location>
        <position position="531"/>
    </location>
    <ligand>
        <name>Zn(2+)</name>
        <dbReference type="ChEBI" id="CHEBI:29105"/>
        <label>1</label>
    </ligand>
</feature>
<dbReference type="SMART" id="SM00490">
    <property type="entry name" value="HELICc"/>
    <property type="match status" value="1"/>
</dbReference>
<dbReference type="CDD" id="cd17929">
    <property type="entry name" value="DEXHc_priA"/>
    <property type="match status" value="1"/>
</dbReference>
<evidence type="ECO:0000313" key="15">
    <source>
        <dbReference type="EMBL" id="HIT38416.1"/>
    </source>
</evidence>
<dbReference type="GO" id="GO:0043138">
    <property type="term" value="F:3'-5' DNA helicase activity"/>
    <property type="evidence" value="ECO:0007669"/>
    <property type="project" value="UniProtKB-EC"/>
</dbReference>
<keyword evidence="9 12" id="KW-0238">DNA-binding</keyword>
<organism evidence="15 16">
    <name type="scientific">Candidatus Caccoplasma intestinavium</name>
    <dbReference type="NCBI Taxonomy" id="2840716"/>
    <lineage>
        <taxon>Bacteria</taxon>
        <taxon>Pseudomonadati</taxon>
        <taxon>Bacteroidota</taxon>
        <taxon>Bacteroidia</taxon>
        <taxon>Bacteroidales</taxon>
        <taxon>Bacteroidaceae</taxon>
        <taxon>Bacteroidaceae incertae sedis</taxon>
        <taxon>Candidatus Caccoplasma</taxon>
    </lineage>
</organism>
<dbReference type="InterPro" id="IPR040498">
    <property type="entry name" value="PriA_CRR"/>
</dbReference>
<keyword evidence="3 12" id="KW-0479">Metal-binding</keyword>
<keyword evidence="8 12" id="KW-0067">ATP-binding</keyword>
<dbReference type="Pfam" id="PF17764">
    <property type="entry name" value="PriA_3primeBD"/>
    <property type="match status" value="1"/>
</dbReference>
<feature type="binding site" evidence="12">
    <location>
        <position position="540"/>
    </location>
    <ligand>
        <name>Zn(2+)</name>
        <dbReference type="ChEBI" id="CHEBI:29105"/>
        <label>2</label>
    </ligand>
</feature>
<dbReference type="Pfam" id="PF18074">
    <property type="entry name" value="PriA_C"/>
    <property type="match status" value="1"/>
</dbReference>
<dbReference type="GO" id="GO:0006269">
    <property type="term" value="P:DNA replication, synthesis of primer"/>
    <property type="evidence" value="ECO:0007669"/>
    <property type="project" value="UniProtKB-KW"/>
</dbReference>
<feature type="binding site" evidence="12">
    <location>
        <position position="534"/>
    </location>
    <ligand>
        <name>Zn(2+)</name>
        <dbReference type="ChEBI" id="CHEBI:29105"/>
        <label>1</label>
    </ligand>
</feature>
<comment type="cofactor">
    <cofactor evidence="12">
        <name>Zn(2+)</name>
        <dbReference type="ChEBI" id="CHEBI:29105"/>
    </cofactor>
    <text evidence="12">Binds 2 zinc ions per subunit.</text>
</comment>
<dbReference type="GO" id="GO:0006310">
    <property type="term" value="P:DNA recombination"/>
    <property type="evidence" value="ECO:0007669"/>
    <property type="project" value="InterPro"/>
</dbReference>
<keyword evidence="6 12" id="KW-0347">Helicase</keyword>
<dbReference type="GO" id="GO:0016787">
    <property type="term" value="F:hydrolase activity"/>
    <property type="evidence" value="ECO:0007669"/>
    <property type="project" value="UniProtKB-KW"/>
</dbReference>
<dbReference type="Gene3D" id="3.40.50.300">
    <property type="entry name" value="P-loop containing nucleotide triphosphate hydrolases"/>
    <property type="match status" value="2"/>
</dbReference>
<evidence type="ECO:0000313" key="16">
    <source>
        <dbReference type="Proteomes" id="UP000886722"/>
    </source>
</evidence>
<evidence type="ECO:0000256" key="1">
    <source>
        <dbReference type="ARBA" id="ARBA00022515"/>
    </source>
</evidence>
<dbReference type="AlphaFoldDB" id="A0A9D1GCS8"/>
<dbReference type="Proteomes" id="UP000886722">
    <property type="component" value="Unassembled WGS sequence"/>
</dbReference>
<dbReference type="NCBIfam" id="TIGR00595">
    <property type="entry name" value="priA"/>
    <property type="match status" value="1"/>
</dbReference>
<dbReference type="HAMAP" id="MF_00983">
    <property type="entry name" value="PriA"/>
    <property type="match status" value="1"/>
</dbReference>
<evidence type="ECO:0000256" key="8">
    <source>
        <dbReference type="ARBA" id="ARBA00022840"/>
    </source>
</evidence>
<protein>
    <recommendedName>
        <fullName evidence="12">Replication restart protein PriA</fullName>
    </recommendedName>
    <alternativeName>
        <fullName evidence="12">ATP-dependent DNA helicase PriA</fullName>
        <ecNumber evidence="12">5.6.2.4</ecNumber>
    </alternativeName>
    <alternativeName>
        <fullName evidence="12">DNA 3'-5' helicase PriA</fullName>
    </alternativeName>
</protein>
<evidence type="ECO:0000256" key="10">
    <source>
        <dbReference type="ARBA" id="ARBA00023235"/>
    </source>
</evidence>
<evidence type="ECO:0000256" key="3">
    <source>
        <dbReference type="ARBA" id="ARBA00022723"/>
    </source>
</evidence>
<gene>
    <name evidence="12 15" type="primary">priA</name>
    <name evidence="15" type="ORF">IAD06_00025</name>
</gene>
<sequence>MSQFADVILPLPLAKYFTYRIPEEWQETLVSGSRVIVPFGRKRFYTAIVARLHNNEPQDYEIKDISTLLDSTPVLRRPQLRFWEWLANYYLCSVGDVFKAAVPSGLKIESETQISCNADFIEENGSLLKEREAILLDTLSRSEKMSVQELEKESGLRNILPLVRSLMEQKAIVVSEELRHKYRPRTESYIRLAQIAPGEQEKLRPLFDELKAAKKQLRLLMCYLELSGFMQKGTPREVSRKELLERAEVSPQILSTLVTKGIFENYGKEISRLSNNPLHTESPYPLSPIQQKAYNEIIDRFSQKETVLLHGVTSSGKTEIYIHLIDTVLKQGRQVLYLVPEIALTTQLTTRLQRVFGNKLSIYHSKFTDNERVEIWNDLLHDKGAQIILGVRSSIFLPFRDLGLVIVDEEHEGSYKQQEPSPRYHARNAAIVLASMHGAKTLLGTATPAIESYYNAQCGKYGLVELSSRHEEIALPRILPIDMGDLRRKRRVSQESNLSPQLKEACEEALKNGEQVILFQNRRGFAPMVECRLCAWTPRCTQCDVSLTYHKRTNRLVCHYCGYSQEVPTRCPACGETSIVIHGFGTERIEEEIEHTFPDYPIARMDLDTTRNRKAYEQIISDFEQQKSRILVGTQMVTKGLDFGHVSVVGILSADTLLNYPDFRAHERAFQMMEQVAGRAGRKSRQGTVILQTAQPQHPVIAQIMRHDYAGMYATQIAERQQFNYPPFTRLIYIYLKHRDEAILDAAAKNYAQRLYPVFGHRLSDPHTPPVARIQLLYIRRIMLKIEHTASLKKVREILRQIQDSVTDDPRFRALTVYYDVDPL</sequence>
<evidence type="ECO:0000256" key="12">
    <source>
        <dbReference type="HAMAP-Rule" id="MF_00983"/>
    </source>
</evidence>
<evidence type="ECO:0000256" key="5">
    <source>
        <dbReference type="ARBA" id="ARBA00022801"/>
    </source>
</evidence>
<name>A0A9D1GCS8_9BACT</name>
<dbReference type="Pfam" id="PF00271">
    <property type="entry name" value="Helicase_C"/>
    <property type="match status" value="1"/>
</dbReference>
<dbReference type="Pfam" id="PF18319">
    <property type="entry name" value="Zn_ribbon_PriA"/>
    <property type="match status" value="1"/>
</dbReference>
<dbReference type="CDD" id="cd18804">
    <property type="entry name" value="SF2_C_priA"/>
    <property type="match status" value="1"/>
</dbReference>
<feature type="binding site" evidence="12">
    <location>
        <position position="574"/>
    </location>
    <ligand>
        <name>Zn(2+)</name>
        <dbReference type="ChEBI" id="CHEBI:29105"/>
        <label>1</label>
    </ligand>
</feature>
<dbReference type="InterPro" id="IPR011545">
    <property type="entry name" value="DEAD/DEAH_box_helicase_dom"/>
</dbReference>
<keyword evidence="2 12" id="KW-0235">DNA replication</keyword>
<feature type="binding site" evidence="12">
    <location>
        <position position="571"/>
    </location>
    <ligand>
        <name>Zn(2+)</name>
        <dbReference type="ChEBI" id="CHEBI:29105"/>
        <label>1</label>
    </ligand>
</feature>
<feature type="domain" description="Helicase ATP-binding" evidence="13">
    <location>
        <begin position="298"/>
        <end position="466"/>
    </location>
</feature>
<dbReference type="GO" id="GO:1990077">
    <property type="term" value="C:primosome complex"/>
    <property type="evidence" value="ECO:0007669"/>
    <property type="project" value="UniProtKB-UniRule"/>
</dbReference>
<feature type="binding site" evidence="12">
    <location>
        <position position="543"/>
    </location>
    <ligand>
        <name>Zn(2+)</name>
        <dbReference type="ChEBI" id="CHEBI:29105"/>
        <label>2</label>
    </ligand>
</feature>
<dbReference type="InterPro" id="IPR027417">
    <property type="entry name" value="P-loop_NTPase"/>
</dbReference>
<comment type="subunit">
    <text evidence="12">Component of the replication restart primosome.</text>
</comment>
<dbReference type="Pfam" id="PF00270">
    <property type="entry name" value="DEAD"/>
    <property type="match status" value="1"/>
</dbReference>
<evidence type="ECO:0000256" key="11">
    <source>
        <dbReference type="ARBA" id="ARBA00048988"/>
    </source>
</evidence>
<dbReference type="PANTHER" id="PTHR30580">
    <property type="entry name" value="PRIMOSOMAL PROTEIN N"/>
    <property type="match status" value="1"/>
</dbReference>
<keyword evidence="10 12" id="KW-0413">Isomerase</keyword>